<protein>
    <submittedName>
        <fullName evidence="2">Uncharacterized protein</fullName>
    </submittedName>
</protein>
<reference evidence="2" key="1">
    <citation type="journal article" date="2015" name="Nature">
        <title>Complex archaea that bridge the gap between prokaryotes and eukaryotes.</title>
        <authorList>
            <person name="Spang A."/>
            <person name="Saw J.H."/>
            <person name="Jorgensen S.L."/>
            <person name="Zaremba-Niedzwiedzka K."/>
            <person name="Martijn J."/>
            <person name="Lind A.E."/>
            <person name="van Eijk R."/>
            <person name="Schleper C."/>
            <person name="Guy L."/>
            <person name="Ettema T.J."/>
        </authorList>
    </citation>
    <scope>NUCLEOTIDE SEQUENCE</scope>
</reference>
<evidence type="ECO:0000256" key="1">
    <source>
        <dbReference type="SAM" id="MobiDB-lite"/>
    </source>
</evidence>
<feature type="compositionally biased region" description="Basic and acidic residues" evidence="1">
    <location>
        <begin position="1"/>
        <end position="11"/>
    </location>
</feature>
<sequence>ELLRVTVEDYRTAPAAGATESLEPPPPNKAKFVTSHGEEIEKE</sequence>
<name>A0A0F9BZL3_9ZZZZ</name>
<dbReference type="AlphaFoldDB" id="A0A0F9BZL3"/>
<feature type="region of interest" description="Disordered" evidence="1">
    <location>
        <begin position="1"/>
        <end position="43"/>
    </location>
</feature>
<organism evidence="2">
    <name type="scientific">marine sediment metagenome</name>
    <dbReference type="NCBI Taxonomy" id="412755"/>
    <lineage>
        <taxon>unclassified sequences</taxon>
        <taxon>metagenomes</taxon>
        <taxon>ecological metagenomes</taxon>
    </lineage>
</organism>
<proteinExistence type="predicted"/>
<feature type="non-terminal residue" evidence="2">
    <location>
        <position position="1"/>
    </location>
</feature>
<comment type="caution">
    <text evidence="2">The sequence shown here is derived from an EMBL/GenBank/DDBJ whole genome shotgun (WGS) entry which is preliminary data.</text>
</comment>
<accession>A0A0F9BZL3</accession>
<gene>
    <name evidence="2" type="ORF">LCGC14_2385850</name>
</gene>
<evidence type="ECO:0000313" key="2">
    <source>
        <dbReference type="EMBL" id="KKL27365.1"/>
    </source>
</evidence>
<dbReference type="EMBL" id="LAZR01035491">
    <property type="protein sequence ID" value="KKL27365.1"/>
    <property type="molecule type" value="Genomic_DNA"/>
</dbReference>